<dbReference type="EC" id="6.3.2.9" evidence="1"/>
<evidence type="ECO:0000313" key="1">
    <source>
        <dbReference type="EMBL" id="MBK1865461.1"/>
    </source>
</evidence>
<dbReference type="Proteomes" id="UP000616151">
    <property type="component" value="Unassembled WGS sequence"/>
</dbReference>
<name>A0ACC5QZ30_9HYPH</name>
<reference evidence="1" key="1">
    <citation type="submission" date="2021-01" db="EMBL/GenBank/DDBJ databases">
        <authorList>
            <person name="Sun Q."/>
        </authorList>
    </citation>
    <scope>NUCLEOTIDE SEQUENCE</scope>
    <source>
        <strain evidence="1">YIM B02566</strain>
    </source>
</reference>
<sequence>MFPAKTFAGRKVGVFGLARSGTACAEALRLGGAEVFAWDDQAQSVEKAKADGLPVGDLKALDFKTLDTLVLSPGVPLTHPKPHWTVEKAKAAGIEIIGDTEVFQRELKGSGAKLVAITGTNGKSTTTALTGHLFQSAGRDADVGGNIGKAVFLLRQPVKDRIYVLELSSFQIDLMPSLKPDAGILTNITPDHLDRHGTIENYVDVKARMFARQGAGDTAIVGVDENWGEDIVKSMKTGARVVPVSVERMLAEGLSAPDGILTERQGGRDIATLDLRKLPALKGRHNWQNAAMAYGAGRALGLTLDEIRQGLMSFGGLAHRMQEIGRLDGVAFINDSKATNADAAAKALASFDDIYWIAGGIAKAGGITPLASFFPKIRRAYLIGEAADEFARTIGDQAPFVKTGTLDRAVAAAAQDAAKDGNRNAVVLLSPACASFDHYPNFEVRGDAFGKAVAALPGIRMTVKGNGHADKPQ</sequence>
<comment type="caution">
    <text evidence="1">The sequence shown here is derived from an EMBL/GenBank/DDBJ whole genome shotgun (WGS) entry which is preliminary data.</text>
</comment>
<organism evidence="1 2">
    <name type="scientific">Taklimakanibacter albus</name>
    <dbReference type="NCBI Taxonomy" id="2800327"/>
    <lineage>
        <taxon>Bacteria</taxon>
        <taxon>Pseudomonadati</taxon>
        <taxon>Pseudomonadota</taxon>
        <taxon>Alphaproteobacteria</taxon>
        <taxon>Hyphomicrobiales</taxon>
        <taxon>Aestuariivirgaceae</taxon>
        <taxon>Taklimakanibacter</taxon>
    </lineage>
</organism>
<accession>A0ACC5QZ30</accession>
<proteinExistence type="predicted"/>
<gene>
    <name evidence="1" type="ORF">JHL16_03790</name>
</gene>
<protein>
    <submittedName>
        <fullName evidence="1">UDP-N-acetylmuramoyl-L-alanine--D-glutamate ligase</fullName>
        <ecNumber evidence="1">6.3.2.9</ecNumber>
    </submittedName>
</protein>
<keyword evidence="2" id="KW-1185">Reference proteome</keyword>
<dbReference type="EMBL" id="JAENHL010000004">
    <property type="protein sequence ID" value="MBK1865461.1"/>
    <property type="molecule type" value="Genomic_DNA"/>
</dbReference>
<evidence type="ECO:0000313" key="2">
    <source>
        <dbReference type="Proteomes" id="UP000616151"/>
    </source>
</evidence>
<keyword evidence="1" id="KW-0436">Ligase</keyword>